<dbReference type="GO" id="GO:0006352">
    <property type="term" value="P:DNA-templated transcription initiation"/>
    <property type="evidence" value="ECO:0007669"/>
    <property type="project" value="InterPro"/>
</dbReference>
<organism evidence="8 9">
    <name type="scientific">Phocaeicola barnesiae</name>
    <dbReference type="NCBI Taxonomy" id="376804"/>
    <lineage>
        <taxon>Bacteria</taxon>
        <taxon>Pseudomonadati</taxon>
        <taxon>Bacteroidota</taxon>
        <taxon>Bacteroidia</taxon>
        <taxon>Bacteroidales</taxon>
        <taxon>Bacteroidaceae</taxon>
        <taxon>Phocaeicola</taxon>
    </lineage>
</organism>
<dbReference type="PANTHER" id="PTHR43133">
    <property type="entry name" value="RNA POLYMERASE ECF-TYPE SIGMA FACTO"/>
    <property type="match status" value="1"/>
</dbReference>
<dbReference type="GO" id="GO:0016987">
    <property type="term" value="F:sigma factor activity"/>
    <property type="evidence" value="ECO:0007669"/>
    <property type="project" value="UniProtKB-KW"/>
</dbReference>
<dbReference type="RefSeq" id="WP_018711064.1">
    <property type="nucleotide sequence ID" value="NZ_CALULB010000006.1"/>
</dbReference>
<evidence type="ECO:0000256" key="2">
    <source>
        <dbReference type="ARBA" id="ARBA00023015"/>
    </source>
</evidence>
<keyword evidence="3" id="KW-0731">Sigma factor</keyword>
<evidence type="ECO:0000256" key="3">
    <source>
        <dbReference type="ARBA" id="ARBA00023082"/>
    </source>
</evidence>
<dbReference type="InterPro" id="IPR013324">
    <property type="entry name" value="RNA_pol_sigma_r3/r4-like"/>
</dbReference>
<sequence length="187" mass="21676">MEKERKERFKTRFLTHYPRLCRIAYGYVSDSDDAEDIVQELFIHVWDKDKDSLTDSEFAAYMTVAVKHRCINFLRKRQEDTVSIEENPGVASSLSDDEPEDESSTEKKLQAALATLPPKCRNIFLLAKLKGMKYKEIAEQLAVSEKTVENQMSKAIRLLRAYAATCHPMLITYLFLFISTIQNYIHK</sequence>
<keyword evidence="5" id="KW-1133">Transmembrane helix</keyword>
<dbReference type="SUPFAM" id="SSF88659">
    <property type="entry name" value="Sigma3 and sigma4 domains of RNA polymerase sigma factors"/>
    <property type="match status" value="1"/>
</dbReference>
<dbReference type="Gene3D" id="1.10.1740.10">
    <property type="match status" value="1"/>
</dbReference>
<proteinExistence type="inferred from homology"/>
<dbReference type="InterPro" id="IPR036388">
    <property type="entry name" value="WH-like_DNA-bd_sf"/>
</dbReference>
<dbReference type="NCBIfam" id="TIGR02985">
    <property type="entry name" value="Sig70_bacteroi1"/>
    <property type="match status" value="1"/>
</dbReference>
<dbReference type="InterPro" id="IPR014327">
    <property type="entry name" value="RNA_pol_sigma70_bacteroid"/>
</dbReference>
<evidence type="ECO:0000256" key="4">
    <source>
        <dbReference type="ARBA" id="ARBA00023163"/>
    </source>
</evidence>
<dbReference type="GeneID" id="82443504"/>
<dbReference type="Pfam" id="PF04542">
    <property type="entry name" value="Sigma70_r2"/>
    <property type="match status" value="1"/>
</dbReference>
<gene>
    <name evidence="8" type="ORF">NW209_06705</name>
</gene>
<accession>A0AAW5N091</accession>
<dbReference type="InterPro" id="IPR013325">
    <property type="entry name" value="RNA_pol_sigma_r2"/>
</dbReference>
<dbReference type="InterPro" id="IPR007627">
    <property type="entry name" value="RNA_pol_sigma70_r2"/>
</dbReference>
<evidence type="ECO:0000259" key="7">
    <source>
        <dbReference type="Pfam" id="PF08281"/>
    </source>
</evidence>
<evidence type="ECO:0000256" key="1">
    <source>
        <dbReference type="ARBA" id="ARBA00010641"/>
    </source>
</evidence>
<dbReference type="CDD" id="cd06171">
    <property type="entry name" value="Sigma70_r4"/>
    <property type="match status" value="1"/>
</dbReference>
<comment type="similarity">
    <text evidence="1">Belongs to the sigma-70 factor family. ECF subfamily.</text>
</comment>
<dbReference type="InterPro" id="IPR013249">
    <property type="entry name" value="RNA_pol_sigma70_r4_t2"/>
</dbReference>
<keyword evidence="9" id="KW-1185">Reference proteome</keyword>
<comment type="caution">
    <text evidence="8">The sequence shown here is derived from an EMBL/GenBank/DDBJ whole genome shotgun (WGS) entry which is preliminary data.</text>
</comment>
<evidence type="ECO:0000259" key="6">
    <source>
        <dbReference type="Pfam" id="PF04542"/>
    </source>
</evidence>
<keyword evidence="5" id="KW-0472">Membrane</keyword>
<dbReference type="GO" id="GO:0003677">
    <property type="term" value="F:DNA binding"/>
    <property type="evidence" value="ECO:0007669"/>
    <property type="project" value="InterPro"/>
</dbReference>
<dbReference type="EMBL" id="JANRHJ010000006">
    <property type="protein sequence ID" value="MCR8873702.1"/>
    <property type="molecule type" value="Genomic_DNA"/>
</dbReference>
<keyword evidence="2" id="KW-0805">Transcription regulation</keyword>
<keyword evidence="4" id="KW-0804">Transcription</keyword>
<reference evidence="8 9" key="1">
    <citation type="submission" date="2022-08" db="EMBL/GenBank/DDBJ databases">
        <authorList>
            <person name="Zeman M."/>
            <person name="Kubasova T."/>
        </authorList>
    </citation>
    <scope>NUCLEOTIDE SEQUENCE [LARGE SCALE GENOMIC DNA]</scope>
    <source>
        <strain evidence="8 9">ET62</strain>
    </source>
</reference>
<keyword evidence="5" id="KW-0812">Transmembrane</keyword>
<evidence type="ECO:0000313" key="8">
    <source>
        <dbReference type="EMBL" id="MCR8873702.1"/>
    </source>
</evidence>
<dbReference type="Proteomes" id="UP001204579">
    <property type="component" value="Unassembled WGS sequence"/>
</dbReference>
<evidence type="ECO:0000313" key="9">
    <source>
        <dbReference type="Proteomes" id="UP001204579"/>
    </source>
</evidence>
<feature type="domain" description="RNA polymerase sigma-70 region 2" evidence="6">
    <location>
        <begin position="15"/>
        <end position="78"/>
    </location>
</feature>
<name>A0AAW5N091_9BACT</name>
<feature type="transmembrane region" description="Helical" evidence="5">
    <location>
        <begin position="161"/>
        <end position="185"/>
    </location>
</feature>
<dbReference type="InterPro" id="IPR039425">
    <property type="entry name" value="RNA_pol_sigma-70-like"/>
</dbReference>
<dbReference type="InterPro" id="IPR014284">
    <property type="entry name" value="RNA_pol_sigma-70_dom"/>
</dbReference>
<dbReference type="SUPFAM" id="SSF88946">
    <property type="entry name" value="Sigma2 domain of RNA polymerase sigma factors"/>
    <property type="match status" value="1"/>
</dbReference>
<dbReference type="AlphaFoldDB" id="A0AAW5N091"/>
<dbReference type="NCBIfam" id="TIGR02937">
    <property type="entry name" value="sigma70-ECF"/>
    <property type="match status" value="1"/>
</dbReference>
<dbReference type="Gene3D" id="1.10.10.10">
    <property type="entry name" value="Winged helix-like DNA-binding domain superfamily/Winged helix DNA-binding domain"/>
    <property type="match status" value="1"/>
</dbReference>
<protein>
    <submittedName>
        <fullName evidence="8">RNA polymerase sigma-70 factor</fullName>
    </submittedName>
</protein>
<dbReference type="PANTHER" id="PTHR43133:SF46">
    <property type="entry name" value="RNA POLYMERASE SIGMA-70 FACTOR ECF SUBFAMILY"/>
    <property type="match status" value="1"/>
</dbReference>
<feature type="domain" description="RNA polymerase sigma factor 70 region 4 type 2" evidence="7">
    <location>
        <begin position="108"/>
        <end position="158"/>
    </location>
</feature>
<evidence type="ECO:0000256" key="5">
    <source>
        <dbReference type="SAM" id="Phobius"/>
    </source>
</evidence>
<dbReference type="Pfam" id="PF08281">
    <property type="entry name" value="Sigma70_r4_2"/>
    <property type="match status" value="1"/>
</dbReference>